<sequence length="1102" mass="117435">MDTSFTFPRQQAAAARPRPPKSAVEPGSSARESNVLRASVLDAALELGLGTNPIVAGWMFNNALPEEDEEEQNYCSDFMQSRLLDWAMCRFDDARDMKTSQSLESWNGQNGRCVFFLFVVDDTVASPGLTYTTSEESSNSALSPSSSAYSSGSSSKFPPYSAGARAFNDKLFEKEPSITIVEPSPMNLNFEQSISGKGIPGGGITFPDMPPPPRPTTPSNGGKKLKKKKKDGYESDGGYMSESGKKKEKAKKKGADLAADPDASTFVETEKEAKKRAKEEKKEQELERKRTKSLMSAAKAAKKAEKKEAGYDTDGGGVKQSKSSKKSKSGAAPSAFTGDASLGYETDGYQSATPKKSKTRFFKLSTKSSKADLRAGAPSVPPLPSGPPKPTTEFIPLPIAERFATTFGPLTLSGLSEDTIGSSSVPPLPSAIITSPSIATTPSSAMPPPLLKSSLAFPSVNTRDSQVSTASSSSNGSRSQQLFNPLSASASLSPRHGTVESVGTSVGSGSAHHGHGSGSYSTITSSSHQQQQSNISTDITASTSNESATHPSNHSAKSGSIESNLGSLRPPALSFPAVRAPSPSRRPPPVPPPTTSPPIAPLKLLRNLRSKASLDNLHLPSMSRTRSPSPMPVTPVSPGTPDTPDALFVIAPANSNASSPTLGATSPMQTMYLQAPSASQGGSPISPISPRSPARSFMGDRSTSPVPPATREALAPPPRTVISSPNTAILPHSRPTNLSINPNITVKSSSLSPGPNPNVLAYYDLPPPSPPPPGPLPSVPSQPPSSPLAPSSSTNILPSPAALRQRVIDRTPRQLPPEFSAVFNGQTNIERGRQSPFPARPVPAIVAPTGGAEPGTVAPLRRYRDLYSPTSANTLMPPMAQPEMGSAQSMPQVKRARFRSKNSWIENDYTRGGSSDYGEEEEEYLEDEEDEDCVDLANVLERYEDRNAKQVEALPPAQAEERSLSIAMDDEQDDHANSDEAYVVRPRPPRVRDEKNSLEVDDRYRNSEYQFDDGRTIGDRTSRWSGSIYSRASIMDEDSSGQTRDRLVRRVEAMLRDGGGGNKGFVPPPVPRLPDAYSSSGSGVNANALNRSGTPGRSWNRF</sequence>
<feature type="compositionally biased region" description="Basic and acidic residues" evidence="1">
    <location>
        <begin position="268"/>
        <end position="288"/>
    </location>
</feature>
<feature type="region of interest" description="Disordered" evidence="1">
    <location>
        <begin position="131"/>
        <end position="154"/>
    </location>
</feature>
<feature type="compositionally biased region" description="Pro residues" evidence="1">
    <location>
        <begin position="584"/>
        <end position="600"/>
    </location>
</feature>
<name>A0A8H5BAU4_9AGAR</name>
<accession>A0A8H5BAU4</accession>
<feature type="compositionally biased region" description="Low complexity" evidence="1">
    <location>
        <begin position="465"/>
        <end position="481"/>
    </location>
</feature>
<organism evidence="2 3">
    <name type="scientific">Psilocybe cf. subviscida</name>
    <dbReference type="NCBI Taxonomy" id="2480587"/>
    <lineage>
        <taxon>Eukaryota</taxon>
        <taxon>Fungi</taxon>
        <taxon>Dikarya</taxon>
        <taxon>Basidiomycota</taxon>
        <taxon>Agaricomycotina</taxon>
        <taxon>Agaricomycetes</taxon>
        <taxon>Agaricomycetidae</taxon>
        <taxon>Agaricales</taxon>
        <taxon>Agaricineae</taxon>
        <taxon>Strophariaceae</taxon>
        <taxon>Psilocybe</taxon>
    </lineage>
</organism>
<feature type="compositionally biased region" description="Polar residues" evidence="1">
    <location>
        <begin position="734"/>
        <end position="753"/>
    </location>
</feature>
<feature type="compositionally biased region" description="Low complexity" evidence="1">
    <location>
        <begin position="676"/>
        <end position="696"/>
    </location>
</feature>
<feature type="compositionally biased region" description="Low complexity" evidence="1">
    <location>
        <begin position="134"/>
        <end position="154"/>
    </location>
</feature>
<protein>
    <submittedName>
        <fullName evidence="2">Uncharacterized protein</fullName>
    </submittedName>
</protein>
<evidence type="ECO:0000256" key="1">
    <source>
        <dbReference type="SAM" id="MobiDB-lite"/>
    </source>
</evidence>
<feature type="compositionally biased region" description="Low complexity" evidence="1">
    <location>
        <begin position="430"/>
        <end position="444"/>
    </location>
</feature>
<feature type="region of interest" description="Disordered" evidence="1">
    <location>
        <begin position="193"/>
        <end position="394"/>
    </location>
</feature>
<dbReference type="Proteomes" id="UP000567179">
    <property type="component" value="Unassembled WGS sequence"/>
</dbReference>
<proteinExistence type="predicted"/>
<evidence type="ECO:0000313" key="3">
    <source>
        <dbReference type="Proteomes" id="UP000567179"/>
    </source>
</evidence>
<evidence type="ECO:0000313" key="2">
    <source>
        <dbReference type="EMBL" id="KAF5319456.1"/>
    </source>
</evidence>
<feature type="region of interest" description="Disordered" evidence="1">
    <location>
        <begin position="906"/>
        <end position="930"/>
    </location>
</feature>
<comment type="caution">
    <text evidence="2">The sequence shown here is derived from an EMBL/GenBank/DDBJ whole genome shotgun (WGS) entry which is preliminary data.</text>
</comment>
<feature type="compositionally biased region" description="Polar residues" evidence="1">
    <location>
        <begin position="534"/>
        <end position="566"/>
    </location>
</feature>
<feature type="compositionally biased region" description="Polar residues" evidence="1">
    <location>
        <begin position="416"/>
        <end position="425"/>
    </location>
</feature>
<feature type="compositionally biased region" description="Low complexity" evidence="1">
    <location>
        <begin position="499"/>
        <end position="511"/>
    </location>
</feature>
<feature type="region of interest" description="Disordered" evidence="1">
    <location>
        <begin position="1"/>
        <end position="30"/>
    </location>
</feature>
<dbReference type="OrthoDB" id="2690066at2759"/>
<feature type="compositionally biased region" description="Polar residues" evidence="1">
    <location>
        <begin position="1077"/>
        <end position="1102"/>
    </location>
</feature>
<feature type="compositionally biased region" description="Polar residues" evidence="1">
    <location>
        <begin position="482"/>
        <end position="492"/>
    </location>
</feature>
<feature type="region of interest" description="Disordered" evidence="1">
    <location>
        <begin position="1055"/>
        <end position="1102"/>
    </location>
</feature>
<feature type="region of interest" description="Disordered" evidence="1">
    <location>
        <begin position="617"/>
        <end position="640"/>
    </location>
</feature>
<feature type="compositionally biased region" description="Acidic residues" evidence="1">
    <location>
        <begin position="917"/>
        <end position="930"/>
    </location>
</feature>
<dbReference type="EMBL" id="JAACJJ010000029">
    <property type="protein sequence ID" value="KAF5319456.1"/>
    <property type="molecule type" value="Genomic_DNA"/>
</dbReference>
<feature type="compositionally biased region" description="Pro residues" evidence="1">
    <location>
        <begin position="379"/>
        <end position="390"/>
    </location>
</feature>
<keyword evidence="3" id="KW-1185">Reference proteome</keyword>
<feature type="compositionally biased region" description="Pro residues" evidence="1">
    <location>
        <begin position="765"/>
        <end position="787"/>
    </location>
</feature>
<feature type="region of interest" description="Disordered" evidence="1">
    <location>
        <begin position="416"/>
        <end position="600"/>
    </location>
</feature>
<gene>
    <name evidence="2" type="ORF">D9619_008463</name>
</gene>
<feature type="region of interest" description="Disordered" evidence="1">
    <location>
        <begin position="675"/>
        <end position="798"/>
    </location>
</feature>
<feature type="compositionally biased region" description="Low complexity" evidence="1">
    <location>
        <begin position="518"/>
        <end position="533"/>
    </location>
</feature>
<dbReference type="AlphaFoldDB" id="A0A8H5BAU4"/>
<reference evidence="2 3" key="1">
    <citation type="journal article" date="2020" name="ISME J.">
        <title>Uncovering the hidden diversity of litter-decomposition mechanisms in mushroom-forming fungi.</title>
        <authorList>
            <person name="Floudas D."/>
            <person name="Bentzer J."/>
            <person name="Ahren D."/>
            <person name="Johansson T."/>
            <person name="Persson P."/>
            <person name="Tunlid A."/>
        </authorList>
    </citation>
    <scope>NUCLEOTIDE SEQUENCE [LARGE SCALE GENOMIC DNA]</scope>
    <source>
        <strain evidence="2 3">CBS 101986</strain>
    </source>
</reference>